<gene>
    <name evidence="1" type="ORF">ILUMI_15948</name>
</gene>
<keyword evidence="2" id="KW-1185">Reference proteome</keyword>
<sequence>RLPKNKFVELLRKIRTESMKPKNIINGFKFTGVFPVDRKQFPESDFNRIALRKYKKKIEEAKQASENLIADEENHLVLQQSSTYHINDHGHSPGVVSNVSQLVRSKKGHTSHNTELITTIYVNTNYYANKKANDSYIPTF</sequence>
<proteinExistence type="predicted"/>
<name>A0A8K0CMR1_IGNLU</name>
<protein>
    <submittedName>
        <fullName evidence="1">Uncharacterized protein</fullName>
    </submittedName>
</protein>
<evidence type="ECO:0000313" key="1">
    <source>
        <dbReference type="EMBL" id="KAF2890225.1"/>
    </source>
</evidence>
<dbReference type="OrthoDB" id="10035668at2759"/>
<comment type="caution">
    <text evidence="1">The sequence shown here is derived from an EMBL/GenBank/DDBJ whole genome shotgun (WGS) entry which is preliminary data.</text>
</comment>
<dbReference type="AlphaFoldDB" id="A0A8K0CMR1"/>
<organism evidence="1 2">
    <name type="scientific">Ignelater luminosus</name>
    <name type="common">Cucubano</name>
    <name type="synonym">Pyrophorus luminosus</name>
    <dbReference type="NCBI Taxonomy" id="2038154"/>
    <lineage>
        <taxon>Eukaryota</taxon>
        <taxon>Metazoa</taxon>
        <taxon>Ecdysozoa</taxon>
        <taxon>Arthropoda</taxon>
        <taxon>Hexapoda</taxon>
        <taxon>Insecta</taxon>
        <taxon>Pterygota</taxon>
        <taxon>Neoptera</taxon>
        <taxon>Endopterygota</taxon>
        <taxon>Coleoptera</taxon>
        <taxon>Polyphaga</taxon>
        <taxon>Elateriformia</taxon>
        <taxon>Elateroidea</taxon>
        <taxon>Elateridae</taxon>
        <taxon>Agrypninae</taxon>
        <taxon>Pyrophorini</taxon>
        <taxon>Ignelater</taxon>
    </lineage>
</organism>
<reference evidence="1" key="1">
    <citation type="submission" date="2019-08" db="EMBL/GenBank/DDBJ databases">
        <title>The genome of the North American firefly Photinus pyralis.</title>
        <authorList>
            <consortium name="Photinus pyralis genome working group"/>
            <person name="Fallon T.R."/>
            <person name="Sander Lower S.E."/>
            <person name="Weng J.-K."/>
        </authorList>
    </citation>
    <scope>NUCLEOTIDE SEQUENCE</scope>
    <source>
        <strain evidence="1">TRF0915ILg1</strain>
        <tissue evidence="1">Whole body</tissue>
    </source>
</reference>
<dbReference type="Proteomes" id="UP000801492">
    <property type="component" value="Unassembled WGS sequence"/>
</dbReference>
<dbReference type="EMBL" id="VTPC01056341">
    <property type="protein sequence ID" value="KAF2890225.1"/>
    <property type="molecule type" value="Genomic_DNA"/>
</dbReference>
<evidence type="ECO:0000313" key="2">
    <source>
        <dbReference type="Proteomes" id="UP000801492"/>
    </source>
</evidence>
<accession>A0A8K0CMR1</accession>
<feature type="non-terminal residue" evidence="1">
    <location>
        <position position="1"/>
    </location>
</feature>